<evidence type="ECO:0000259" key="3">
    <source>
        <dbReference type="Pfam" id="PF01103"/>
    </source>
</evidence>
<sequence>MLPAFCWAQEDAYADDANSSYNQSQARVYSDFDDIDALDSLDRRNLNAAKPTEQLPVNPQIKNKDSEWVLAPIPFYNPSQEWGLALVAQYIFSHKEGESPSVIGAAAFGTEKKSYGGAIGYLGRLREDRWRVGVALGTARMLTNFYGVGRFPQNKENSVLLQQDVKFAGLQVTPKIFDRLYVGLTLVAFELENTFPDFNMPAFIDEKLTTSTWVPGLKIEYDSRNDTFYPTKGGLLSGNALFHDKDFGENHDYQTYSLSYNRYFGLAPAHVLAMRGLAETVYGDVPFYSLPMFGSQSDLRGFEAGKYRDRVLWAAQAEYRYRFTDRWGLVLFAGMGQVVHDLDEVNFDDTLTSGGTGLRFKIASNNPVDFRVDVASGDGEISWYFSVGQAF</sequence>
<evidence type="ECO:0000256" key="1">
    <source>
        <dbReference type="ARBA" id="ARBA00004370"/>
    </source>
</evidence>
<evidence type="ECO:0000313" key="5">
    <source>
        <dbReference type="Proteomes" id="UP000075799"/>
    </source>
</evidence>
<organism evidence="4 5">
    <name type="scientific">Bdellovibrio bacteriovorus</name>
    <dbReference type="NCBI Taxonomy" id="959"/>
    <lineage>
        <taxon>Bacteria</taxon>
        <taxon>Pseudomonadati</taxon>
        <taxon>Bdellovibrionota</taxon>
        <taxon>Bdellovibrionia</taxon>
        <taxon>Bdellovibrionales</taxon>
        <taxon>Pseudobdellovibrionaceae</taxon>
        <taxon>Bdellovibrio</taxon>
    </lineage>
</organism>
<evidence type="ECO:0000256" key="2">
    <source>
        <dbReference type="ARBA" id="ARBA00023136"/>
    </source>
</evidence>
<accession>A0A162H494</accession>
<dbReference type="Proteomes" id="UP000075799">
    <property type="component" value="Unassembled WGS sequence"/>
</dbReference>
<dbReference type="GO" id="GO:0019867">
    <property type="term" value="C:outer membrane"/>
    <property type="evidence" value="ECO:0007669"/>
    <property type="project" value="InterPro"/>
</dbReference>
<dbReference type="InterPro" id="IPR000184">
    <property type="entry name" value="Bac_surfAg_D15"/>
</dbReference>
<keyword evidence="2" id="KW-0472">Membrane</keyword>
<feature type="domain" description="Bacterial surface antigen (D15)" evidence="3">
    <location>
        <begin position="178"/>
        <end position="391"/>
    </location>
</feature>
<gene>
    <name evidence="4" type="ORF">AZI87_01910</name>
</gene>
<dbReference type="AlphaFoldDB" id="A0A162H494"/>
<dbReference type="Gene3D" id="2.40.160.50">
    <property type="entry name" value="membrane protein fhac: a member of the omp85/tpsb transporter family"/>
    <property type="match status" value="1"/>
</dbReference>
<dbReference type="Pfam" id="PF01103">
    <property type="entry name" value="Omp85"/>
    <property type="match status" value="1"/>
</dbReference>
<name>A0A162H494_BDEBC</name>
<comment type="caution">
    <text evidence="4">The sequence shown here is derived from an EMBL/GenBank/DDBJ whole genome shotgun (WGS) entry which is preliminary data.</text>
</comment>
<protein>
    <recommendedName>
        <fullName evidence="3">Bacterial surface antigen (D15) domain-containing protein</fullName>
    </recommendedName>
</protein>
<proteinExistence type="predicted"/>
<comment type="subcellular location">
    <subcellularLocation>
        <location evidence="1">Membrane</location>
    </subcellularLocation>
</comment>
<dbReference type="EMBL" id="LUKD01000001">
    <property type="protein sequence ID" value="KYG69639.1"/>
    <property type="molecule type" value="Genomic_DNA"/>
</dbReference>
<evidence type="ECO:0000313" key="4">
    <source>
        <dbReference type="EMBL" id="KYG69639.1"/>
    </source>
</evidence>
<reference evidence="4 5" key="1">
    <citation type="submission" date="2016-03" db="EMBL/GenBank/DDBJ databases">
        <authorList>
            <person name="Ploux O."/>
        </authorList>
    </citation>
    <scope>NUCLEOTIDE SEQUENCE [LARGE SCALE GENOMIC DNA]</scope>
    <source>
        <strain evidence="4 5">EC13</strain>
    </source>
</reference>